<reference evidence="9" key="4">
    <citation type="journal article" date="2001" name="FEBS Lett.">
        <title>Stereochemistry of family 52 glycosyl hydrolases: a beta-xylosidase from Bacillus stearothermophilus T-6 is a retaining enzyme.</title>
        <authorList>
            <person name="Bravman T."/>
            <person name="Zolotnitsky G."/>
            <person name="Shulami S."/>
            <person name="Belakhov V."/>
            <person name="Solomon D."/>
            <person name="Baasov T."/>
            <person name="Shoham G."/>
            <person name="Shoham Y."/>
        </authorList>
    </citation>
    <scope>NUCLEOTIDE SEQUENCE</scope>
    <source>
        <strain evidence="9">T-6</strain>
    </source>
</reference>
<keyword evidence="3" id="KW-1003">Cell membrane</keyword>
<dbReference type="EMBL" id="DQ868502">
    <property type="protein sequence ID" value="ACE73679.1"/>
    <property type="molecule type" value="Genomic_DNA"/>
</dbReference>
<keyword evidence="5 7" id="KW-1133">Transmembrane helix</keyword>
<accession>B3EYN1</accession>
<reference evidence="9" key="5">
    <citation type="journal article" date="2007" name="Appl. Environ. Microbiol.">
        <title>A two-component system regulates the expression of an ABC transporter for xylo-oligosaccharides in Geobacillus stearothermophilus.</title>
        <authorList>
            <person name="Shulami S."/>
            <person name="Zaide G."/>
            <person name="Zolotnitsky G."/>
            <person name="Langut Y."/>
            <person name="Feld G."/>
            <person name="Sonenshein A.L."/>
            <person name="Shoham Y."/>
        </authorList>
    </citation>
    <scope>NUCLEOTIDE SEQUENCE</scope>
    <source>
        <strain evidence="9">T-6</strain>
    </source>
</reference>
<dbReference type="PANTHER" id="PTHR43744:SF12">
    <property type="entry name" value="ABC TRANSPORTER PERMEASE PROTEIN MG189-RELATED"/>
    <property type="match status" value="1"/>
</dbReference>
<evidence type="ECO:0000256" key="7">
    <source>
        <dbReference type="RuleBase" id="RU363032"/>
    </source>
</evidence>
<keyword evidence="6 7" id="KW-0472">Membrane</keyword>
<dbReference type="InterPro" id="IPR035906">
    <property type="entry name" value="MetI-like_sf"/>
</dbReference>
<gene>
    <name evidence="9" type="primary">abnJ</name>
</gene>
<evidence type="ECO:0000256" key="5">
    <source>
        <dbReference type="ARBA" id="ARBA00022989"/>
    </source>
</evidence>
<feature type="domain" description="ABC transmembrane type-1" evidence="8">
    <location>
        <begin position="95"/>
        <end position="287"/>
    </location>
</feature>
<dbReference type="InterPro" id="IPR000515">
    <property type="entry name" value="MetI-like"/>
</dbReference>
<dbReference type="GO" id="GO:0005886">
    <property type="term" value="C:plasma membrane"/>
    <property type="evidence" value="ECO:0007669"/>
    <property type="project" value="UniProtKB-SubCell"/>
</dbReference>
<keyword evidence="2 7" id="KW-0813">Transport</keyword>
<dbReference type="Gene3D" id="1.10.3720.10">
    <property type="entry name" value="MetI-like"/>
    <property type="match status" value="1"/>
</dbReference>
<evidence type="ECO:0000256" key="2">
    <source>
        <dbReference type="ARBA" id="ARBA00022448"/>
    </source>
</evidence>
<dbReference type="PROSITE" id="PS50928">
    <property type="entry name" value="ABC_TM1"/>
    <property type="match status" value="1"/>
</dbReference>
<feature type="transmembrane region" description="Helical" evidence="7">
    <location>
        <begin position="166"/>
        <end position="185"/>
    </location>
</feature>
<dbReference type="PANTHER" id="PTHR43744">
    <property type="entry name" value="ABC TRANSPORTER PERMEASE PROTEIN MG189-RELATED-RELATED"/>
    <property type="match status" value="1"/>
</dbReference>
<evidence type="ECO:0000259" key="8">
    <source>
        <dbReference type="PROSITE" id="PS50928"/>
    </source>
</evidence>
<protein>
    <submittedName>
        <fullName evidence="9">Sugar abc transporter, permease protein</fullName>
    </submittedName>
</protein>
<dbReference type="CDD" id="cd06261">
    <property type="entry name" value="TM_PBP2"/>
    <property type="match status" value="1"/>
</dbReference>
<comment type="subcellular location">
    <subcellularLocation>
        <location evidence="1 7">Cell membrane</location>
        <topology evidence="1 7">Multi-pass membrane protein</topology>
    </subcellularLocation>
</comment>
<dbReference type="SUPFAM" id="SSF161098">
    <property type="entry name" value="MetI-like"/>
    <property type="match status" value="1"/>
</dbReference>
<keyword evidence="4 7" id="KW-0812">Transmembrane</keyword>
<feature type="transmembrane region" description="Helical" evidence="7">
    <location>
        <begin position="31"/>
        <end position="53"/>
    </location>
</feature>
<reference evidence="9" key="3">
    <citation type="journal article" date="2001" name="Eur. J. Biochem.">
        <title>Biochemical characterization and identification of catalytic residues in alpha-glucuronidase from Bacillus stearothermophilus T-6.</title>
        <authorList>
            <person name="Zaide G."/>
            <person name="Shallom D."/>
            <person name="Shulami S."/>
            <person name="Zolotnitsky G."/>
            <person name="Golan G."/>
            <person name="Baasov T."/>
            <person name="Shoham G."/>
            <person name="Shoham Y."/>
        </authorList>
    </citation>
    <scope>NUCLEOTIDE SEQUENCE</scope>
    <source>
        <strain evidence="9">T-6</strain>
    </source>
</reference>
<reference evidence="9" key="6">
    <citation type="submission" date="2008-06" db="EMBL/GenBank/DDBJ databases">
        <title>Hemicellulose utilization cluster in Geobacillus stearothermophilus strain T-6.</title>
        <authorList>
            <person name="Shoham Y."/>
            <person name="Shulami S."/>
            <person name="Ben-David A."/>
            <person name="Langut Y."/>
        </authorList>
    </citation>
    <scope>NUCLEOTIDE SEQUENCE</scope>
    <source>
        <strain evidence="9">T-6</strain>
    </source>
</reference>
<organism evidence="9">
    <name type="scientific">Geobacillus stearothermophilus</name>
    <name type="common">Bacillus stearothermophilus</name>
    <dbReference type="NCBI Taxonomy" id="1422"/>
    <lineage>
        <taxon>Bacteria</taxon>
        <taxon>Bacillati</taxon>
        <taxon>Bacillota</taxon>
        <taxon>Bacilli</taxon>
        <taxon>Bacillales</taxon>
        <taxon>Anoxybacillaceae</taxon>
        <taxon>Geobacillus</taxon>
    </lineage>
</organism>
<sequence length="302" mass="34089">MHFLIRRIVMEAVVQKNAKLNVNTVAKKNRIINLVLFFLLSVGAVFMIAPLLWMVSTSLKDKQDVFSLPPKWIPETIHFEKYIEIWEKGPLLSGMINSLIVAVTVTVVGTFTSSLAAFAFAKLRFPGRNKIFLLLLTSMMIPYPVVMIPQFIMFSSLEWTDTLLPLIVPGLFGNIMMIFFLRQYLSSIPDSIIEAAKIDGCSYFQIYYKIVLPLIRPAVAAQLILWFMGIWNDYLAPIIYLNSPEKQTLQLVIASFNANFAIQSDYPLIMAASVVALLPMIIVFVIFQKQIIESIAISGIKG</sequence>
<evidence type="ECO:0000256" key="3">
    <source>
        <dbReference type="ARBA" id="ARBA00022475"/>
    </source>
</evidence>
<reference evidence="9" key="1">
    <citation type="journal article" date="1994" name="Appl. Environ. Microbiol.">
        <title>Cloning and DNA sequence of the gene coding for Bacillus stearothermophilus T-6 xylanase.</title>
        <authorList>
            <person name="Gat O."/>
            <person name="Lapidot A."/>
            <person name="Alchanati I."/>
            <person name="Regueros C."/>
            <person name="Shoham Y."/>
        </authorList>
    </citation>
    <scope>NUCLEOTIDE SEQUENCE</scope>
    <source>
        <strain evidence="9">T-6</strain>
    </source>
</reference>
<dbReference type="Pfam" id="PF00528">
    <property type="entry name" value="BPD_transp_1"/>
    <property type="match status" value="1"/>
</dbReference>
<feature type="transmembrane region" description="Helical" evidence="7">
    <location>
        <begin position="132"/>
        <end position="154"/>
    </location>
</feature>
<feature type="transmembrane region" description="Helical" evidence="7">
    <location>
        <begin position="206"/>
        <end position="231"/>
    </location>
</feature>
<reference evidence="9" key="2">
    <citation type="journal article" date="1999" name="J. Bacteriol.">
        <title>The glucuronic acid utilization gene cluster from Bacillus stearothermophilus T-6.</title>
        <authorList>
            <person name="Shulami S."/>
            <person name="Gat O."/>
            <person name="Sonenshein A.L."/>
            <person name="Shoham Y."/>
        </authorList>
    </citation>
    <scope>NUCLEOTIDE SEQUENCE</scope>
    <source>
        <strain evidence="9">T-6</strain>
    </source>
</reference>
<dbReference type="TCDB" id="3.A.1.1.57">
    <property type="family name" value="the atp-binding cassette (abc) superfamily"/>
</dbReference>
<dbReference type="GO" id="GO:0055085">
    <property type="term" value="P:transmembrane transport"/>
    <property type="evidence" value="ECO:0007669"/>
    <property type="project" value="InterPro"/>
</dbReference>
<dbReference type="AlphaFoldDB" id="B3EYN1"/>
<feature type="transmembrane region" description="Helical" evidence="7">
    <location>
        <begin position="266"/>
        <end position="287"/>
    </location>
</feature>
<proteinExistence type="inferred from homology"/>
<name>B3EYN1_GEOSE</name>
<feature type="transmembrane region" description="Helical" evidence="7">
    <location>
        <begin position="96"/>
        <end position="120"/>
    </location>
</feature>
<evidence type="ECO:0000256" key="1">
    <source>
        <dbReference type="ARBA" id="ARBA00004651"/>
    </source>
</evidence>
<evidence type="ECO:0000256" key="6">
    <source>
        <dbReference type="ARBA" id="ARBA00023136"/>
    </source>
</evidence>
<evidence type="ECO:0000313" key="9">
    <source>
        <dbReference type="EMBL" id="ACE73679.1"/>
    </source>
</evidence>
<evidence type="ECO:0000256" key="4">
    <source>
        <dbReference type="ARBA" id="ARBA00022692"/>
    </source>
</evidence>
<comment type="similarity">
    <text evidence="7">Belongs to the binding-protein-dependent transport system permease family.</text>
</comment>